<evidence type="ECO:0000313" key="3">
    <source>
        <dbReference type="EMBL" id="AHE40167.1"/>
    </source>
</evidence>
<evidence type="ECO:0000256" key="1">
    <source>
        <dbReference type="ARBA" id="ARBA00022801"/>
    </source>
</evidence>
<dbReference type="CDD" id="cd07557">
    <property type="entry name" value="trimeric_dUTPase"/>
    <property type="match status" value="1"/>
</dbReference>
<dbReference type="PANTHER" id="PTHR42680:SF3">
    <property type="entry name" value="DCTP DEAMINASE"/>
    <property type="match status" value="1"/>
</dbReference>
<evidence type="ECO:0000256" key="2">
    <source>
        <dbReference type="ARBA" id="ARBA00023080"/>
    </source>
</evidence>
<dbReference type="GO" id="GO:0008829">
    <property type="term" value="F:dCTP deaminase activity"/>
    <property type="evidence" value="ECO:0007669"/>
    <property type="project" value="InterPro"/>
</dbReference>
<dbReference type="EMBL" id="KF602051">
    <property type="protein sequence ID" value="AHE40167.1"/>
    <property type="molecule type" value="Genomic_DNA"/>
</dbReference>
<dbReference type="Pfam" id="PF22769">
    <property type="entry name" value="DCD"/>
    <property type="match status" value="1"/>
</dbReference>
<sequence length="173" mass="19136">MILTGREIARQRQLGAVTIAPFEPSQLNPQSYNYRLGQTVRVHRTQVADTHAEHELEEIRIPAEGLVLQPGTVYLGTTAEVIGSDRFAMRLIGRSSLGRLGLFLQYSADLGHRGSRHRWTLELEATQPIRVYPGMKIGQVSFWHTAGPPLPYAGTFGHRSHASVPPPHLLAAS</sequence>
<accession>V9Z6K5</accession>
<dbReference type="InterPro" id="IPR036157">
    <property type="entry name" value="dUTPase-like_sf"/>
</dbReference>
<proteinExistence type="predicted"/>
<dbReference type="InterPro" id="IPR033704">
    <property type="entry name" value="dUTPase_trimeric"/>
</dbReference>
<geneLocation type="plasmid" evidence="3">
    <name>pFRL6</name>
</geneLocation>
<dbReference type="InterPro" id="IPR011962">
    <property type="entry name" value="dCTP_deaminase"/>
</dbReference>
<keyword evidence="1" id="KW-0378">Hydrolase</keyword>
<organism evidence="3">
    <name type="scientific">Streptomyces sp. F12</name>
    <dbReference type="NCBI Taxonomy" id="1436084"/>
    <lineage>
        <taxon>Bacteria</taxon>
        <taxon>Bacillati</taxon>
        <taxon>Actinomycetota</taxon>
        <taxon>Actinomycetes</taxon>
        <taxon>Kitasatosporales</taxon>
        <taxon>Streptomycetaceae</taxon>
        <taxon>Streptomyces</taxon>
    </lineage>
</organism>
<dbReference type="Gene3D" id="2.70.40.10">
    <property type="match status" value="1"/>
</dbReference>
<dbReference type="AlphaFoldDB" id="V9Z6K5"/>
<dbReference type="RefSeq" id="WP_024127431.1">
    <property type="nucleotide sequence ID" value="NC_023286.1"/>
</dbReference>
<name>V9Z6K5_9ACTN</name>
<dbReference type="SUPFAM" id="SSF51283">
    <property type="entry name" value="dUTPase-like"/>
    <property type="match status" value="1"/>
</dbReference>
<keyword evidence="3" id="KW-0614">Plasmid</keyword>
<dbReference type="GO" id="GO:0015949">
    <property type="term" value="P:nucleobase-containing small molecule interconversion"/>
    <property type="evidence" value="ECO:0007669"/>
    <property type="project" value="TreeGrafter"/>
</dbReference>
<gene>
    <name evidence="3" type="ORF">pFRL6_80</name>
</gene>
<dbReference type="GO" id="GO:0006229">
    <property type="term" value="P:dUTP biosynthetic process"/>
    <property type="evidence" value="ECO:0007669"/>
    <property type="project" value="InterPro"/>
</dbReference>
<keyword evidence="2" id="KW-0546">Nucleotide metabolism</keyword>
<dbReference type="PANTHER" id="PTHR42680">
    <property type="entry name" value="DCTP DEAMINASE"/>
    <property type="match status" value="1"/>
</dbReference>
<protein>
    <submittedName>
        <fullName evidence="3">Deoxycytidine deaminase</fullName>
    </submittedName>
</protein>
<reference evidence="3" key="1">
    <citation type="submission" date="2013-09" db="EMBL/GenBank/DDBJ databases">
        <title>Complete nucleotide sequence of Streptomyces linear plasmid pFRL6.</title>
        <authorList>
            <person name="Chen Z."/>
            <person name="Fang P."/>
            <person name="Qin Z."/>
        </authorList>
    </citation>
    <scope>NUCLEOTIDE SEQUENCE</scope>
    <source>
        <plasmid evidence="3">pFRL6</plasmid>
    </source>
</reference>